<feature type="region of interest" description="Disordered" evidence="1">
    <location>
        <begin position="52"/>
        <end position="71"/>
    </location>
</feature>
<dbReference type="RefSeq" id="WP_278158613.1">
    <property type="nucleotide sequence ID" value="NZ_CP121252.1"/>
</dbReference>
<dbReference type="PANTHER" id="PTHR10357:SF216">
    <property type="entry name" value="MALTOOLIGOSYL TREHALOSE SYNTHASE-RELATED"/>
    <property type="match status" value="1"/>
</dbReference>
<evidence type="ECO:0000256" key="1">
    <source>
        <dbReference type="SAM" id="MobiDB-lite"/>
    </source>
</evidence>
<evidence type="ECO:0000313" key="4">
    <source>
        <dbReference type="Proteomes" id="UP001219037"/>
    </source>
</evidence>
<dbReference type="InterPro" id="IPR013797">
    <property type="entry name" value="Maltooligo_trehalose_synth_4"/>
</dbReference>
<dbReference type="PANTHER" id="PTHR10357">
    <property type="entry name" value="ALPHA-AMYLASE FAMILY MEMBER"/>
    <property type="match status" value="1"/>
</dbReference>
<dbReference type="Gene3D" id="3.20.20.80">
    <property type="entry name" value="Glycosidases"/>
    <property type="match status" value="1"/>
</dbReference>
<dbReference type="InterPro" id="IPR006047">
    <property type="entry name" value="GH13_cat_dom"/>
</dbReference>
<keyword evidence="4" id="KW-1185">Reference proteome</keyword>
<evidence type="ECO:0000313" key="3">
    <source>
        <dbReference type="EMBL" id="WFP17245.1"/>
    </source>
</evidence>
<dbReference type="SMART" id="SM00642">
    <property type="entry name" value="Aamy"/>
    <property type="match status" value="1"/>
</dbReference>
<name>A0ABY8H965_9MICC</name>
<organism evidence="3 4">
    <name type="scientific">Citricoccus muralis</name>
    <dbReference type="NCBI Taxonomy" id="169134"/>
    <lineage>
        <taxon>Bacteria</taxon>
        <taxon>Bacillati</taxon>
        <taxon>Actinomycetota</taxon>
        <taxon>Actinomycetes</taxon>
        <taxon>Micrococcales</taxon>
        <taxon>Micrococcaceae</taxon>
        <taxon>Citricoccus</taxon>
    </lineage>
</organism>
<dbReference type="InterPro" id="IPR012767">
    <property type="entry name" value="Trehalose_TreY"/>
</dbReference>
<dbReference type="Gene3D" id="3.30.1590.10">
    <property type="entry name" value="Maltooligosyl trehalose synthase, domain 2"/>
    <property type="match status" value="1"/>
</dbReference>
<dbReference type="Gene3D" id="1.10.150.200">
    <property type="entry name" value="Maltooligosyl trehalose synthase, domain 3"/>
    <property type="match status" value="1"/>
</dbReference>
<dbReference type="EMBL" id="CP121252">
    <property type="protein sequence ID" value="WFP17245.1"/>
    <property type="molecule type" value="Genomic_DNA"/>
</dbReference>
<dbReference type="InterPro" id="IPR017853">
    <property type="entry name" value="GH"/>
</dbReference>
<dbReference type="Pfam" id="PF00128">
    <property type="entry name" value="Alpha-amylase"/>
    <property type="match status" value="1"/>
</dbReference>
<dbReference type="NCBIfam" id="TIGR02401">
    <property type="entry name" value="trehalose_TreY"/>
    <property type="match status" value="1"/>
</dbReference>
<dbReference type="CDD" id="cd11336">
    <property type="entry name" value="AmyAc_MTSase"/>
    <property type="match status" value="1"/>
</dbReference>
<feature type="domain" description="Glycosyl hydrolase family 13 catalytic" evidence="2">
    <location>
        <begin position="17"/>
        <end position="402"/>
    </location>
</feature>
<protein>
    <submittedName>
        <fullName evidence="3">Malto-oligosyltrehalose synthase</fullName>
    </submittedName>
</protein>
<gene>
    <name evidence="3" type="primary">treY</name>
    <name evidence="3" type="ORF">P8192_03775</name>
</gene>
<sequence length="794" mass="87826">MSTPLASPSPRSTYRLQISPSFTVDDALEVVPYLRDLGADWVYLSPMMASTSGSDHGYDVVDPTRVDEQRGGEGRLRRLAEAAHQAGMGVLLDAVPNHVGVADPRQNPWWWDVLREGQASASAKMFDIDWAAGEGKVLLPVLGDGNETDPEAELDQLRIEGETLRYYDHVFPLAEGSLDAGLTPREVHARQHYRLVPWRWADDRLNYRRFFAINELAAVRVEDPEVFAAVNAVTLRLLREGVVDGLRLDHVDGLADPGGYCARLHEATDGAHVVVEKILEPGEELPADWLVSGTTGYEALAVIDRVLTDPTGAEALDAAAGQRDPAREWAELTHHTRLTVARTQLGSEVNRLLRELGWADNVDVDARKEALNELLASLPVYRSYLPTGRASLEEAFAAVRARRPKLAPVLDELHPILTDAEQPVARRFQQTSGAVMAKGVEDSAFYRYTRLSSLNEVGGDPSRFAVDLDEYHRAQSQRQAETPHAMTALSTHDTKRSEDVRARIAVLSECAADWAAQLEQLHRAAPQYDRTFAKLFWETLLGVWPADGTAPDTERLADYAVKAAREAGTATTWTDPDDDVEQALIRAAEAATAGTGPVREILQHVSDRISEAGARNQLVMRFLHLVNPGAPDVYQGTETVFPTLVDPDNRRSVDFTSRASALRRLEEQPPTAWTLPDDVDDAKLLITARTLRLRRDHPALFTRYAPAEVVGAQADRVIASHRGEAVAVAGRWWLERYWDDTAVVLPEREFVDAFTGTRIDARQHRVAPVAQLLEHLPVALLIPASHTLTPESQS</sequence>
<dbReference type="SUPFAM" id="SSF51445">
    <property type="entry name" value="(Trans)glycosidases"/>
    <property type="match status" value="1"/>
</dbReference>
<reference evidence="3 4" key="1">
    <citation type="submission" date="2023-04" db="EMBL/GenBank/DDBJ databases">
        <title>Funneling lignin-derived compounds into biodiesel using alkali-halophilic Citricoccus sp. P2.</title>
        <authorList>
            <person name="Luo C.-B."/>
        </authorList>
    </citation>
    <scope>NUCLEOTIDE SEQUENCE [LARGE SCALE GENOMIC DNA]</scope>
    <source>
        <strain evidence="3 4">P2</strain>
    </source>
</reference>
<feature type="compositionally biased region" description="Basic and acidic residues" evidence="1">
    <location>
        <begin position="56"/>
        <end position="71"/>
    </location>
</feature>
<proteinExistence type="predicted"/>
<dbReference type="Proteomes" id="UP001219037">
    <property type="component" value="Chromosome"/>
</dbReference>
<dbReference type="Gene3D" id="1.10.10.470">
    <property type="entry name" value="Maltooligosyl trehalose synthase, domain 4"/>
    <property type="match status" value="1"/>
</dbReference>
<evidence type="ECO:0000259" key="2">
    <source>
        <dbReference type="SMART" id="SM00642"/>
    </source>
</evidence>
<feature type="region of interest" description="Disordered" evidence="1">
    <location>
        <begin position="474"/>
        <end position="494"/>
    </location>
</feature>
<accession>A0ABY8H965</accession>